<keyword evidence="1" id="KW-0812">Transmembrane</keyword>
<keyword evidence="3" id="KW-1185">Reference proteome</keyword>
<keyword evidence="1" id="KW-1133">Transmembrane helix</keyword>
<proteinExistence type="predicted"/>
<dbReference type="EMBL" id="QXIR01000044">
    <property type="protein sequence ID" value="RIW28496.1"/>
    <property type="molecule type" value="Genomic_DNA"/>
</dbReference>
<evidence type="ECO:0000256" key="1">
    <source>
        <dbReference type="SAM" id="Phobius"/>
    </source>
</evidence>
<gene>
    <name evidence="2" type="ORF">D3H55_21650</name>
</gene>
<organism evidence="2 3">
    <name type="scientific">Bacillus salacetis</name>
    <dbReference type="NCBI Taxonomy" id="2315464"/>
    <lineage>
        <taxon>Bacteria</taxon>
        <taxon>Bacillati</taxon>
        <taxon>Bacillota</taxon>
        <taxon>Bacilli</taxon>
        <taxon>Bacillales</taxon>
        <taxon>Bacillaceae</taxon>
        <taxon>Bacillus</taxon>
    </lineage>
</organism>
<feature type="transmembrane region" description="Helical" evidence="1">
    <location>
        <begin position="66"/>
        <end position="85"/>
    </location>
</feature>
<evidence type="ECO:0000313" key="2">
    <source>
        <dbReference type="EMBL" id="RIW28496.1"/>
    </source>
</evidence>
<dbReference type="Proteomes" id="UP000265801">
    <property type="component" value="Unassembled WGS sequence"/>
</dbReference>
<protein>
    <submittedName>
        <fullName evidence="2">Uncharacterized protein</fullName>
    </submittedName>
</protein>
<keyword evidence="1" id="KW-0472">Membrane</keyword>
<comment type="caution">
    <text evidence="2">The sequence shown here is derived from an EMBL/GenBank/DDBJ whole genome shotgun (WGS) entry which is preliminary data.</text>
</comment>
<accession>A0A3A1QN91</accession>
<name>A0A3A1QN91_9BACI</name>
<reference evidence="2 3" key="1">
    <citation type="submission" date="2018-09" db="EMBL/GenBank/DDBJ databases">
        <title>Bacillus saliacetes sp. nov., isolated from Thai shrimp paste (Ka-pi).</title>
        <authorList>
            <person name="Daroonpunt R."/>
            <person name="Tanasupawat S."/>
            <person name="Yiamsombut S."/>
        </authorList>
    </citation>
    <scope>NUCLEOTIDE SEQUENCE [LARGE SCALE GENOMIC DNA]</scope>
    <source>
        <strain evidence="2 3">SKP7-4</strain>
    </source>
</reference>
<dbReference type="AlphaFoldDB" id="A0A3A1QN91"/>
<sequence length="116" mass="13255">MPVSQNLFVLLLINEESDVATDPSPTNTERKKFLKQYLTRPYQKFQFHFRNAALLHIQQQGFGKDLSLYIVSLSGVVLFIGGCIFKEKNATSQSMCFNINNRQTVRSGWIIPGRTN</sequence>
<evidence type="ECO:0000313" key="3">
    <source>
        <dbReference type="Proteomes" id="UP000265801"/>
    </source>
</evidence>